<keyword evidence="1" id="KW-0472">Membrane</keyword>
<proteinExistence type="predicted"/>
<organism evidence="2 3">
    <name type="scientific">Streptomyces demainii</name>
    <dbReference type="NCBI Taxonomy" id="588122"/>
    <lineage>
        <taxon>Bacteria</taxon>
        <taxon>Bacillati</taxon>
        <taxon>Actinomycetota</taxon>
        <taxon>Actinomycetes</taxon>
        <taxon>Kitasatosporales</taxon>
        <taxon>Streptomycetaceae</taxon>
        <taxon>Streptomyces</taxon>
    </lineage>
</organism>
<sequence length="60" mass="6334">MKGNRSRFDAADIAAAACGWIIIAAVAATPGFIFHDDHLTTLLVAVGVVLGGGWAWLRLR</sequence>
<keyword evidence="1" id="KW-0812">Transmembrane</keyword>
<keyword evidence="1" id="KW-1133">Transmembrane helix</keyword>
<feature type="transmembrane region" description="Helical" evidence="1">
    <location>
        <begin position="39"/>
        <end position="57"/>
    </location>
</feature>
<evidence type="ECO:0008006" key="4">
    <source>
        <dbReference type="Google" id="ProtNLM"/>
    </source>
</evidence>
<dbReference type="Proteomes" id="UP001234880">
    <property type="component" value="Unassembled WGS sequence"/>
</dbReference>
<comment type="caution">
    <text evidence="2">The sequence shown here is derived from an EMBL/GenBank/DDBJ whole genome shotgun (WGS) entry which is preliminary data.</text>
</comment>
<dbReference type="EMBL" id="JAURUE010000002">
    <property type="protein sequence ID" value="MDP9613629.1"/>
    <property type="molecule type" value="Genomic_DNA"/>
</dbReference>
<accession>A0ABT9KYV1</accession>
<name>A0ABT9KYV1_9ACTN</name>
<evidence type="ECO:0000313" key="3">
    <source>
        <dbReference type="Proteomes" id="UP001234880"/>
    </source>
</evidence>
<protein>
    <recommendedName>
        <fullName evidence="4">DUF2530 domain-containing protein</fullName>
    </recommendedName>
</protein>
<reference evidence="2 3" key="1">
    <citation type="submission" date="2023-07" db="EMBL/GenBank/DDBJ databases">
        <title>Sequencing the genomes of 1000 actinobacteria strains.</title>
        <authorList>
            <person name="Klenk H.-P."/>
        </authorList>
    </citation>
    <scope>NUCLEOTIDE SEQUENCE [LARGE SCALE GENOMIC DNA]</scope>
    <source>
        <strain evidence="2 3">DSM 41600</strain>
    </source>
</reference>
<gene>
    <name evidence="2" type="ORF">JOF35_005967</name>
</gene>
<keyword evidence="3" id="KW-1185">Reference proteome</keyword>
<feature type="transmembrane region" description="Helical" evidence="1">
    <location>
        <begin position="12"/>
        <end position="33"/>
    </location>
</feature>
<evidence type="ECO:0000256" key="1">
    <source>
        <dbReference type="SAM" id="Phobius"/>
    </source>
</evidence>
<evidence type="ECO:0000313" key="2">
    <source>
        <dbReference type="EMBL" id="MDP9613629.1"/>
    </source>
</evidence>